<accession>A0A1Y2EXK3</accession>
<evidence type="ECO:0000256" key="1">
    <source>
        <dbReference type="SAM" id="MobiDB-lite"/>
    </source>
</evidence>
<feature type="compositionally biased region" description="Low complexity" evidence="1">
    <location>
        <begin position="54"/>
        <end position="81"/>
    </location>
</feature>
<gene>
    <name evidence="2" type="ORF">BCR37DRAFT_164583</name>
</gene>
<organism evidence="2 3">
    <name type="scientific">Protomyces lactucae-debilis</name>
    <dbReference type="NCBI Taxonomy" id="2754530"/>
    <lineage>
        <taxon>Eukaryota</taxon>
        <taxon>Fungi</taxon>
        <taxon>Dikarya</taxon>
        <taxon>Ascomycota</taxon>
        <taxon>Taphrinomycotina</taxon>
        <taxon>Taphrinomycetes</taxon>
        <taxon>Taphrinales</taxon>
        <taxon>Protomycetaceae</taxon>
        <taxon>Protomyces</taxon>
    </lineage>
</organism>
<sequence length="641" mass="70973">MSAADRASRSIASLIYERDMEATRLRRSRLRQGIAAMFGNNLAVALRDVLDGHNSGSLRGSSRTSTRSTSSSVVSESNEASPAHHLATTFRSLTLTSRPSSTTRLFRRRAERTSPIEAPPPAYSAINETPETSFQPSAEILAQSRRNFLESSGICVLDTNTVEAIGLHRLEAQQQRREHQQQLLTGRSTVDTPHYEADRRETRRGGKYLFAPQDTVALAEINQHTASVRAGCSSHALAVSSRAEGFVSIVEEFHGFVHQSPLVVRISTVPVVDEPEVRQVPTTAIKQTKHKKNVKEQWSAFVVQSKGNFIGMPPLPLERLLRIKQPDLFASAESGDILLEGSYNKARSLYVQDMSGSLSSHVSVVYREPITRALYLLTSRTWSKRFRNAYEKRKQQHDLASLDFKTLQCTDGVTLHPLEAYVAQARQAGSYFLLRKLMKGKKAPSAIHRHRLGQKLFEWFLANQGTRPPPVSEEILRLKGACKVDAKLSEVLGLEGLATGQEKLVLPRNVAQVTQRLAFHQRGKYAALLNKTTDLSMSSSEAVLAALEHADVFDLGAKSDAEAARVRRVMSSSNMFELRRLPLRPTRHANGFGGWGYEILTLVTGEKQQTGVRGYVTSVSSHGRVEMSIGGQPLNFEEGAV</sequence>
<dbReference type="GeneID" id="63782814"/>
<feature type="region of interest" description="Disordered" evidence="1">
    <location>
        <begin position="54"/>
        <end position="84"/>
    </location>
</feature>
<dbReference type="AlphaFoldDB" id="A0A1Y2EXK3"/>
<comment type="caution">
    <text evidence="2">The sequence shown here is derived from an EMBL/GenBank/DDBJ whole genome shotgun (WGS) entry which is preliminary data.</text>
</comment>
<dbReference type="RefSeq" id="XP_040722604.1">
    <property type="nucleotide sequence ID" value="XM_040866215.1"/>
</dbReference>
<dbReference type="OrthoDB" id="10633595at2759"/>
<name>A0A1Y2EXK3_PROLT</name>
<keyword evidence="3" id="KW-1185">Reference proteome</keyword>
<dbReference type="EMBL" id="MCFI01000023">
    <property type="protein sequence ID" value="ORY76341.1"/>
    <property type="molecule type" value="Genomic_DNA"/>
</dbReference>
<feature type="region of interest" description="Disordered" evidence="1">
    <location>
        <begin position="98"/>
        <end position="129"/>
    </location>
</feature>
<protein>
    <submittedName>
        <fullName evidence="2">Uncharacterized protein</fullName>
    </submittedName>
</protein>
<feature type="region of interest" description="Disordered" evidence="1">
    <location>
        <begin position="181"/>
        <end position="204"/>
    </location>
</feature>
<feature type="compositionally biased region" description="Basic and acidic residues" evidence="1">
    <location>
        <begin position="193"/>
        <end position="204"/>
    </location>
</feature>
<evidence type="ECO:0000313" key="2">
    <source>
        <dbReference type="EMBL" id="ORY76341.1"/>
    </source>
</evidence>
<evidence type="ECO:0000313" key="3">
    <source>
        <dbReference type="Proteomes" id="UP000193685"/>
    </source>
</evidence>
<reference evidence="2 3" key="1">
    <citation type="submission" date="2016-07" db="EMBL/GenBank/DDBJ databases">
        <title>Pervasive Adenine N6-methylation of Active Genes in Fungi.</title>
        <authorList>
            <consortium name="DOE Joint Genome Institute"/>
            <person name="Mondo S.J."/>
            <person name="Dannebaum R.O."/>
            <person name="Kuo R.C."/>
            <person name="Labutti K."/>
            <person name="Haridas S."/>
            <person name="Kuo A."/>
            <person name="Salamov A."/>
            <person name="Ahrendt S.R."/>
            <person name="Lipzen A."/>
            <person name="Sullivan W."/>
            <person name="Andreopoulos W.B."/>
            <person name="Clum A."/>
            <person name="Lindquist E."/>
            <person name="Daum C."/>
            <person name="Ramamoorthy G.K."/>
            <person name="Gryganskyi A."/>
            <person name="Culley D."/>
            <person name="Magnuson J.K."/>
            <person name="James T.Y."/>
            <person name="O'Malley M.A."/>
            <person name="Stajich J.E."/>
            <person name="Spatafora J.W."/>
            <person name="Visel A."/>
            <person name="Grigoriev I.V."/>
        </authorList>
    </citation>
    <scope>NUCLEOTIDE SEQUENCE [LARGE SCALE GENOMIC DNA]</scope>
    <source>
        <strain evidence="2 3">12-1054</strain>
    </source>
</reference>
<proteinExistence type="predicted"/>
<dbReference type="Proteomes" id="UP000193685">
    <property type="component" value="Unassembled WGS sequence"/>
</dbReference>